<protein>
    <submittedName>
        <fullName evidence="1">Uncharacterized protein</fullName>
    </submittedName>
</protein>
<sequence length="105" mass="12284">MAIFDFAENFTCSFQREVQSAYYPHASAIVHPIVLYYNCSTCLKSVTESFVMISDDLVHDYHIVHKFQKTASKHLKDKRNITLSTFYRFQTDVLHSTRVVGQFRI</sequence>
<dbReference type="OrthoDB" id="10068393at2759"/>
<accession>A0A9Q1BVL1</accession>
<keyword evidence="2" id="KW-1185">Reference proteome</keyword>
<evidence type="ECO:0000313" key="2">
    <source>
        <dbReference type="Proteomes" id="UP001152320"/>
    </source>
</evidence>
<dbReference type="Proteomes" id="UP001152320">
    <property type="component" value="Chromosome 10"/>
</dbReference>
<evidence type="ECO:0000313" key="1">
    <source>
        <dbReference type="EMBL" id="KAJ8034128.1"/>
    </source>
</evidence>
<dbReference type="EMBL" id="JAIZAY010000010">
    <property type="protein sequence ID" value="KAJ8034128.1"/>
    <property type="molecule type" value="Genomic_DNA"/>
</dbReference>
<dbReference type="PANTHER" id="PTHR46601">
    <property type="entry name" value="ULP_PROTEASE DOMAIN-CONTAINING PROTEIN"/>
    <property type="match status" value="1"/>
</dbReference>
<organism evidence="1 2">
    <name type="scientific">Holothuria leucospilota</name>
    <name type="common">Black long sea cucumber</name>
    <name type="synonym">Mertensiothuria leucospilota</name>
    <dbReference type="NCBI Taxonomy" id="206669"/>
    <lineage>
        <taxon>Eukaryota</taxon>
        <taxon>Metazoa</taxon>
        <taxon>Echinodermata</taxon>
        <taxon>Eleutherozoa</taxon>
        <taxon>Echinozoa</taxon>
        <taxon>Holothuroidea</taxon>
        <taxon>Aspidochirotacea</taxon>
        <taxon>Aspidochirotida</taxon>
        <taxon>Holothuriidae</taxon>
        <taxon>Holothuria</taxon>
    </lineage>
</organism>
<dbReference type="PANTHER" id="PTHR46601:SF1">
    <property type="entry name" value="ADF-H DOMAIN-CONTAINING PROTEIN"/>
    <property type="match status" value="1"/>
</dbReference>
<reference evidence="1" key="1">
    <citation type="submission" date="2021-10" db="EMBL/GenBank/DDBJ databases">
        <title>Tropical sea cucumber genome reveals ecological adaptation and Cuvierian tubules defense mechanism.</title>
        <authorList>
            <person name="Chen T."/>
        </authorList>
    </citation>
    <scope>NUCLEOTIDE SEQUENCE</scope>
    <source>
        <strain evidence="1">Nanhai2018</strain>
        <tissue evidence="1">Muscle</tissue>
    </source>
</reference>
<comment type="caution">
    <text evidence="1">The sequence shown here is derived from an EMBL/GenBank/DDBJ whole genome shotgun (WGS) entry which is preliminary data.</text>
</comment>
<proteinExistence type="predicted"/>
<name>A0A9Q1BVL1_HOLLE</name>
<gene>
    <name evidence="1" type="ORF">HOLleu_20842</name>
</gene>
<dbReference type="AlphaFoldDB" id="A0A9Q1BVL1"/>